<dbReference type="Pfam" id="PF00881">
    <property type="entry name" value="Nitroreductase"/>
    <property type="match status" value="1"/>
</dbReference>
<name>A0A196SN16_BLAHN</name>
<evidence type="ECO:0000259" key="1">
    <source>
        <dbReference type="Pfam" id="PF00881"/>
    </source>
</evidence>
<dbReference type="GO" id="GO:0016491">
    <property type="term" value="F:oxidoreductase activity"/>
    <property type="evidence" value="ECO:0007669"/>
    <property type="project" value="InterPro"/>
</dbReference>
<dbReference type="Proteomes" id="UP000078348">
    <property type="component" value="Unassembled WGS sequence"/>
</dbReference>
<keyword evidence="3" id="KW-1185">Reference proteome</keyword>
<evidence type="ECO:0000313" key="3">
    <source>
        <dbReference type="Proteomes" id="UP000078348"/>
    </source>
</evidence>
<dbReference type="OrthoDB" id="41362at2759"/>
<dbReference type="PANTHER" id="PTHR43543">
    <property type="entry name" value="MALONIC SEMIALDEHYDE REDUCTASE RUTE-RELATED"/>
    <property type="match status" value="1"/>
</dbReference>
<comment type="caution">
    <text evidence="2">The sequence shown here is derived from an EMBL/GenBank/DDBJ whole genome shotgun (WGS) entry which is preliminary data.</text>
</comment>
<proteinExistence type="predicted"/>
<dbReference type="AlphaFoldDB" id="A0A196SN16"/>
<dbReference type="SUPFAM" id="SSF55469">
    <property type="entry name" value="FMN-dependent nitroreductase-like"/>
    <property type="match status" value="1"/>
</dbReference>
<evidence type="ECO:0000313" key="2">
    <source>
        <dbReference type="EMBL" id="OAO17259.1"/>
    </source>
</evidence>
<dbReference type="InterPro" id="IPR029479">
    <property type="entry name" value="Nitroreductase"/>
</dbReference>
<dbReference type="STRING" id="478820.A0A196SN16"/>
<dbReference type="InterPro" id="IPR050461">
    <property type="entry name" value="Nitroreductase_HadB/RutE"/>
</dbReference>
<reference evidence="2 3" key="1">
    <citation type="submission" date="2016-05" db="EMBL/GenBank/DDBJ databases">
        <title>Nuclear genome of Blastocystis sp. subtype 1 NandII.</title>
        <authorList>
            <person name="Gentekaki E."/>
            <person name="Curtis B."/>
            <person name="Stairs C."/>
            <person name="Eme L."/>
            <person name="Herman E."/>
            <person name="Klimes V."/>
            <person name="Arias M.C."/>
            <person name="Elias M."/>
            <person name="Hilliou F."/>
            <person name="Klute M."/>
            <person name="Malik S.-B."/>
            <person name="Pightling A."/>
            <person name="Rachubinski R."/>
            <person name="Salas D."/>
            <person name="Schlacht A."/>
            <person name="Suga H."/>
            <person name="Archibald J."/>
            <person name="Ball S.G."/>
            <person name="Clark G."/>
            <person name="Dacks J."/>
            <person name="Van Der Giezen M."/>
            <person name="Tsaousis A."/>
            <person name="Roger A."/>
        </authorList>
    </citation>
    <scope>NUCLEOTIDE SEQUENCE [LARGE SCALE GENOMIC DNA]</scope>
    <source>
        <strain evidence="3">ATCC 50177 / NandII</strain>
    </source>
</reference>
<gene>
    <name evidence="2" type="ORF">AV274_0970</name>
</gene>
<dbReference type="Gene3D" id="3.40.109.10">
    <property type="entry name" value="NADH Oxidase"/>
    <property type="match status" value="1"/>
</dbReference>
<accession>A0A196SN16</accession>
<feature type="domain" description="Nitroreductase" evidence="1">
    <location>
        <begin position="34"/>
        <end position="230"/>
    </location>
</feature>
<dbReference type="PANTHER" id="PTHR43543:SF1">
    <property type="entry name" value="MALONIC SEMIALDEHYDE REDUCTASE RUTE-RELATED"/>
    <property type="match status" value="1"/>
</dbReference>
<protein>
    <submittedName>
        <fullName evidence="2">Nitroreductase family</fullName>
    </submittedName>
</protein>
<sequence length="266" mass="29837">MLSRSIRLLSSSSRAFSTVKNVEAASAAFGDIVSSRVSCRSYKNQDVSDEVLNRILSLTLSAPTARNWQPYKIVIVKDKVSLEKMSTWMPKKNADVIKQVPGVAVFLADTEPALMVDDLKGLWKSQGMDESKVPSFITEFTKTCGKDGMTKQLAKCGLKQMSNKTWSMEYYTNREWSIKQSVFPMEMFVLGCQANGLSSIVMEGFDGRHVRDLVGFGKRYFVTGLVPFGYAKESEVKPTQRYPPENMVFDEKNGVPRKGIVPLKRN</sequence>
<dbReference type="InterPro" id="IPR000415">
    <property type="entry name" value="Nitroreductase-like"/>
</dbReference>
<dbReference type="EMBL" id="LXWW01000037">
    <property type="protein sequence ID" value="OAO17259.1"/>
    <property type="molecule type" value="Genomic_DNA"/>
</dbReference>
<organism evidence="2 3">
    <name type="scientific">Blastocystis sp. subtype 1 (strain ATCC 50177 / NandII)</name>
    <dbReference type="NCBI Taxonomy" id="478820"/>
    <lineage>
        <taxon>Eukaryota</taxon>
        <taxon>Sar</taxon>
        <taxon>Stramenopiles</taxon>
        <taxon>Bigyra</taxon>
        <taxon>Opalozoa</taxon>
        <taxon>Opalinata</taxon>
        <taxon>Blastocystidae</taxon>
        <taxon>Blastocystis</taxon>
    </lineage>
</organism>